<evidence type="ECO:0000313" key="13">
    <source>
        <dbReference type="Proteomes" id="UP001620397"/>
    </source>
</evidence>
<feature type="binding site" evidence="9">
    <location>
        <position position="373"/>
    </location>
    <ligand>
        <name>substrate</name>
    </ligand>
</feature>
<keyword evidence="7 9" id="KW-0663">Pyridoxal phosphate</keyword>
<feature type="binding site" evidence="9">
    <location>
        <position position="227"/>
    </location>
    <ligand>
        <name>pyridoxal 5'-phosphate</name>
        <dbReference type="ChEBI" id="CHEBI:597326"/>
    </ligand>
</feature>
<sequence length="414" mass="43330">MGVGAVQRRETATPPAPGTRAGLIERLAAQTAEREHASLRRRLRTIEHAEGPWLESDGRRLLGFCSNDYLGLAQHPQLIAALKRAADDEGVGSGSAHLVCGHRREHAQLEEALAEWTGRERALLFSTGYMANLGTMQALLARGDICVQDKLNHACLLDGAQLAGAELKRYPHADIEAAARQLASRPGAAALLASDGVFSMDGDVAPLARLAALCARENATLMVDDAHGLGVLGADGAGSVAAASLGQREVPVLMATLGKALGCSGAFVAGSAALIDGLLQFARPYIYTTAMPPALAAAACTAVELARRDGWRRDKLQALIARFRADAAQLGLPLLDSPSAIQPLLLGDAQAALNAAQALERHGLLVTAIRPPTVPQGQARLRITLSAAHEDEHVDRLLDALATLPRGGSAGRPV</sequence>
<organism evidence="12 13">
    <name type="scientific">Dyella agri</name>
    <dbReference type="NCBI Taxonomy" id="1926869"/>
    <lineage>
        <taxon>Bacteria</taxon>
        <taxon>Pseudomonadati</taxon>
        <taxon>Pseudomonadota</taxon>
        <taxon>Gammaproteobacteria</taxon>
        <taxon>Lysobacterales</taxon>
        <taxon>Rhodanobacteraceae</taxon>
        <taxon>Dyella</taxon>
    </lineage>
</organism>
<evidence type="ECO:0000259" key="11">
    <source>
        <dbReference type="Pfam" id="PF00155"/>
    </source>
</evidence>
<comment type="pathway">
    <text evidence="2 9">Cofactor biosynthesis; biotin biosynthesis.</text>
</comment>
<keyword evidence="12" id="KW-0012">Acyltransferase</keyword>
<evidence type="ECO:0000256" key="9">
    <source>
        <dbReference type="HAMAP-Rule" id="MF_01693"/>
    </source>
</evidence>
<keyword evidence="13" id="KW-1185">Reference proteome</keyword>
<dbReference type="Gene3D" id="3.40.640.10">
    <property type="entry name" value="Type I PLP-dependent aspartate aminotransferase-like (Major domain)"/>
    <property type="match status" value="1"/>
</dbReference>
<dbReference type="SUPFAM" id="SSF53383">
    <property type="entry name" value="PLP-dependent transferases"/>
    <property type="match status" value="1"/>
</dbReference>
<protein>
    <recommendedName>
        <fullName evidence="9">8-amino-7-oxononanoate synthase</fullName>
        <shortName evidence="9">AONS</shortName>
        <ecNumber evidence="9">2.3.1.47</ecNumber>
    </recommendedName>
    <alternativeName>
        <fullName evidence="9">7-keto-8-amino-pelargonic acid synthase</fullName>
        <shortName evidence="9">7-KAP synthase</shortName>
        <shortName evidence="9">KAPA synthase</shortName>
    </alternativeName>
    <alternativeName>
        <fullName evidence="9">8-amino-7-ketopelargonate synthase</fullName>
    </alternativeName>
</protein>
<keyword evidence="5 9" id="KW-0808">Transferase</keyword>
<comment type="similarity">
    <text evidence="3 9">Belongs to the class-II pyridoxal-phosphate-dependent aminotransferase family. BioF subfamily.</text>
</comment>
<dbReference type="Gene3D" id="3.90.1150.10">
    <property type="entry name" value="Aspartate Aminotransferase, domain 1"/>
    <property type="match status" value="1"/>
</dbReference>
<name>A0ABW8KIY3_9GAMM</name>
<dbReference type="EC" id="2.3.1.47" evidence="9"/>
<comment type="cofactor">
    <cofactor evidence="1 9">
        <name>pyridoxal 5'-phosphate</name>
        <dbReference type="ChEBI" id="CHEBI:597326"/>
    </cofactor>
</comment>
<dbReference type="Proteomes" id="UP001620397">
    <property type="component" value="Unassembled WGS sequence"/>
</dbReference>
<dbReference type="InterPro" id="IPR015424">
    <property type="entry name" value="PyrdxlP-dep_Trfase"/>
</dbReference>
<dbReference type="InterPro" id="IPR001917">
    <property type="entry name" value="Aminotrans_II_pyridoxalP_BS"/>
</dbReference>
<feature type="binding site" evidence="9">
    <location>
        <position position="41"/>
    </location>
    <ligand>
        <name>substrate</name>
    </ligand>
</feature>
<dbReference type="HAMAP" id="MF_01693">
    <property type="entry name" value="BioF_aminotrans_2"/>
    <property type="match status" value="1"/>
</dbReference>
<dbReference type="InterPro" id="IPR050087">
    <property type="entry name" value="AON_synthase_class-II"/>
</dbReference>
<dbReference type="InterPro" id="IPR022834">
    <property type="entry name" value="AONS_Proteobacteria"/>
</dbReference>
<feature type="binding site" evidence="9">
    <location>
        <position position="199"/>
    </location>
    <ligand>
        <name>pyridoxal 5'-phosphate</name>
        <dbReference type="ChEBI" id="CHEBI:597326"/>
    </ligand>
</feature>
<dbReference type="EMBL" id="JADIKL010000003">
    <property type="protein sequence ID" value="MFK2930644.1"/>
    <property type="molecule type" value="Genomic_DNA"/>
</dbReference>
<evidence type="ECO:0000256" key="2">
    <source>
        <dbReference type="ARBA" id="ARBA00004746"/>
    </source>
</evidence>
<keyword evidence="6 9" id="KW-0093">Biotin biosynthesis</keyword>
<feature type="domain" description="Aminotransferase class I/classII large" evidence="11">
    <location>
        <begin position="61"/>
        <end position="401"/>
    </location>
</feature>
<feature type="binding site" evidence="9">
    <location>
        <begin position="128"/>
        <end position="129"/>
    </location>
    <ligand>
        <name>pyridoxal 5'-phosphate</name>
        <dbReference type="ChEBI" id="CHEBI:597326"/>
    </ligand>
</feature>
<comment type="catalytic activity">
    <reaction evidence="8 9">
        <text>6-carboxyhexanoyl-[ACP] + L-alanine + H(+) = (8S)-8-amino-7-oxononanoate + holo-[ACP] + CO2</text>
        <dbReference type="Rhea" id="RHEA:42288"/>
        <dbReference type="Rhea" id="RHEA-COMP:9685"/>
        <dbReference type="Rhea" id="RHEA-COMP:9955"/>
        <dbReference type="ChEBI" id="CHEBI:15378"/>
        <dbReference type="ChEBI" id="CHEBI:16526"/>
        <dbReference type="ChEBI" id="CHEBI:57972"/>
        <dbReference type="ChEBI" id="CHEBI:64479"/>
        <dbReference type="ChEBI" id="CHEBI:78846"/>
        <dbReference type="ChEBI" id="CHEBI:149468"/>
        <dbReference type="EC" id="2.3.1.47"/>
    </reaction>
</comment>
<evidence type="ECO:0000256" key="7">
    <source>
        <dbReference type="ARBA" id="ARBA00022898"/>
    </source>
</evidence>
<evidence type="ECO:0000256" key="4">
    <source>
        <dbReference type="ARBA" id="ARBA00011738"/>
    </source>
</evidence>
<comment type="function">
    <text evidence="9">Catalyzes the decarboxylative condensation of pimeloyl-[acyl-carrier protein] and L-alanine to produce 8-amino-7-oxononanoate (AON), [acyl-carrier protein], and carbon dioxide.</text>
</comment>
<dbReference type="InterPro" id="IPR015422">
    <property type="entry name" value="PyrdxlP-dep_Trfase_small"/>
</dbReference>
<feature type="modified residue" description="N6-(pyridoxal phosphate)lysine" evidence="9">
    <location>
        <position position="259"/>
    </location>
</feature>
<dbReference type="GO" id="GO:0008710">
    <property type="term" value="F:8-amino-7-oxononanoate synthase activity"/>
    <property type="evidence" value="ECO:0007669"/>
    <property type="project" value="UniProtKB-EC"/>
</dbReference>
<dbReference type="PANTHER" id="PTHR13693:SF100">
    <property type="entry name" value="8-AMINO-7-OXONONANOATE SYNTHASE"/>
    <property type="match status" value="1"/>
</dbReference>
<evidence type="ECO:0000313" key="12">
    <source>
        <dbReference type="EMBL" id="MFK2930644.1"/>
    </source>
</evidence>
<dbReference type="PROSITE" id="PS00599">
    <property type="entry name" value="AA_TRANSFER_CLASS_2"/>
    <property type="match status" value="1"/>
</dbReference>
<feature type="binding site" evidence="9">
    <location>
        <position position="256"/>
    </location>
    <ligand>
        <name>pyridoxal 5'-phosphate</name>
        <dbReference type="ChEBI" id="CHEBI:597326"/>
    </ligand>
</feature>
<gene>
    <name evidence="9 12" type="primary">bioF</name>
    <name evidence="12" type="ORF">ISP14_07550</name>
</gene>
<comment type="caution">
    <text evidence="12">The sequence shown here is derived from an EMBL/GenBank/DDBJ whole genome shotgun (WGS) entry which is preliminary data.</text>
</comment>
<proteinExistence type="inferred from homology"/>
<feature type="binding site" evidence="9">
    <location>
        <position position="153"/>
    </location>
    <ligand>
        <name>substrate</name>
    </ligand>
</feature>
<dbReference type="RefSeq" id="WP_404537736.1">
    <property type="nucleotide sequence ID" value="NZ_JADIKL010000003.1"/>
</dbReference>
<evidence type="ECO:0000256" key="1">
    <source>
        <dbReference type="ARBA" id="ARBA00001933"/>
    </source>
</evidence>
<dbReference type="PANTHER" id="PTHR13693">
    <property type="entry name" value="CLASS II AMINOTRANSFERASE/8-AMINO-7-OXONONANOATE SYNTHASE"/>
    <property type="match status" value="1"/>
</dbReference>
<evidence type="ECO:0000256" key="5">
    <source>
        <dbReference type="ARBA" id="ARBA00022679"/>
    </source>
</evidence>
<dbReference type="InterPro" id="IPR004839">
    <property type="entry name" value="Aminotransferase_I/II_large"/>
</dbReference>
<reference evidence="12 13" key="1">
    <citation type="submission" date="2020-10" db="EMBL/GenBank/DDBJ databases">
        <title>Phylogeny of dyella-like bacteria.</title>
        <authorList>
            <person name="Fu J."/>
        </authorList>
    </citation>
    <scope>NUCLEOTIDE SEQUENCE [LARGE SCALE GENOMIC DNA]</scope>
    <source>
        <strain evidence="12 13">DKC-1</strain>
    </source>
</reference>
<dbReference type="InterPro" id="IPR015421">
    <property type="entry name" value="PyrdxlP-dep_Trfase_major"/>
</dbReference>
<dbReference type="Pfam" id="PF00155">
    <property type="entry name" value="Aminotran_1_2"/>
    <property type="match status" value="1"/>
</dbReference>
<evidence type="ECO:0000256" key="6">
    <source>
        <dbReference type="ARBA" id="ARBA00022756"/>
    </source>
</evidence>
<comment type="subunit">
    <text evidence="4 9">Homodimer.</text>
</comment>
<accession>A0ABW8KIY3</accession>
<evidence type="ECO:0000256" key="10">
    <source>
        <dbReference type="SAM" id="MobiDB-lite"/>
    </source>
</evidence>
<evidence type="ECO:0000256" key="3">
    <source>
        <dbReference type="ARBA" id="ARBA00010008"/>
    </source>
</evidence>
<evidence type="ECO:0000256" key="8">
    <source>
        <dbReference type="ARBA" id="ARBA00047715"/>
    </source>
</evidence>
<feature type="region of interest" description="Disordered" evidence="10">
    <location>
        <begin position="1"/>
        <end position="20"/>
    </location>
</feature>
<dbReference type="InterPro" id="IPR004723">
    <property type="entry name" value="AONS_Archaea/Proteobacteria"/>
</dbReference>
<dbReference type="NCBIfam" id="TIGR00858">
    <property type="entry name" value="bioF"/>
    <property type="match status" value="1"/>
</dbReference>